<comment type="caution">
    <text evidence="2">The sequence shown here is derived from an EMBL/GenBank/DDBJ whole genome shotgun (WGS) entry which is preliminary data.</text>
</comment>
<dbReference type="InterPro" id="IPR025246">
    <property type="entry name" value="IS30-like_HTH"/>
</dbReference>
<sequence length="136" mass="15822">MDCTNNNTESCKNKYLNFEELMTTQFRIKDGFSVYRIAKELNRPINTVLNEIRRGTTTQVKQEKKVEVYLADTGEAIYLKNRQNPHRLYKRLECRTFINYVTDRIINSSCPPDACFGNALKTAELDRSQVVCTKTL</sequence>
<protein>
    <submittedName>
        <fullName evidence="2">Helix-turn-helix domain protein</fullName>
    </submittedName>
</protein>
<dbReference type="OrthoDB" id="9776104at2"/>
<gene>
    <name evidence="2" type="ORF">U732_3616</name>
</gene>
<dbReference type="AlphaFoldDB" id="A0A0C1U570"/>
<keyword evidence="3" id="KW-1185">Reference proteome</keyword>
<accession>A0A0C1U570</accession>
<reference evidence="2 3" key="1">
    <citation type="journal article" date="2015" name="Infect. Genet. Evol.">
        <title>Genomic sequences of six botulinum neurotoxin-producing strains representing three clostridial species illustrate the mobility and diversity of botulinum neurotoxin genes.</title>
        <authorList>
            <person name="Smith T.J."/>
            <person name="Hill K.K."/>
            <person name="Xie G."/>
            <person name="Foley B.T."/>
            <person name="Williamson C.H."/>
            <person name="Foster J.T."/>
            <person name="Johnson S.L."/>
            <person name="Chertkov O."/>
            <person name="Teshima H."/>
            <person name="Gibbons H.S."/>
            <person name="Johnsky L.A."/>
            <person name="Karavis M.A."/>
            <person name="Smith L.A."/>
        </authorList>
    </citation>
    <scope>NUCLEOTIDE SEQUENCE [LARGE SCALE GENOMIC DNA]</scope>
    <source>
        <strain evidence="2 3">CDC 2741</strain>
    </source>
</reference>
<dbReference type="EMBL" id="AYSO01000013">
    <property type="protein sequence ID" value="KIE47889.1"/>
    <property type="molecule type" value="Genomic_DNA"/>
</dbReference>
<proteinExistence type="predicted"/>
<evidence type="ECO:0000313" key="3">
    <source>
        <dbReference type="Proteomes" id="UP000031366"/>
    </source>
</evidence>
<feature type="domain" description="Transposase IS30-like HTH" evidence="1">
    <location>
        <begin position="12"/>
        <end position="55"/>
    </location>
</feature>
<dbReference type="STRING" id="29341.RSJ17_17890"/>
<evidence type="ECO:0000259" key="1">
    <source>
        <dbReference type="Pfam" id="PF13936"/>
    </source>
</evidence>
<name>A0A0C1U570_9CLOT</name>
<organism evidence="2 3">
    <name type="scientific">Clostridium argentinense CDC 2741</name>
    <dbReference type="NCBI Taxonomy" id="1418104"/>
    <lineage>
        <taxon>Bacteria</taxon>
        <taxon>Bacillati</taxon>
        <taxon>Bacillota</taxon>
        <taxon>Clostridia</taxon>
        <taxon>Eubacteriales</taxon>
        <taxon>Clostridiaceae</taxon>
        <taxon>Clostridium</taxon>
    </lineage>
</organism>
<dbReference type="Proteomes" id="UP000031366">
    <property type="component" value="Unassembled WGS sequence"/>
</dbReference>
<evidence type="ECO:0000313" key="2">
    <source>
        <dbReference type="EMBL" id="KIE47889.1"/>
    </source>
</evidence>
<dbReference type="Pfam" id="PF13936">
    <property type="entry name" value="HTH_38"/>
    <property type="match status" value="1"/>
</dbReference>